<comment type="caution">
    <text evidence="6">The sequence shown here is derived from an EMBL/GenBank/DDBJ whole genome shotgun (WGS) entry which is preliminary data.</text>
</comment>
<feature type="region of interest" description="Disordered" evidence="4">
    <location>
        <begin position="444"/>
        <end position="480"/>
    </location>
</feature>
<feature type="region of interest" description="Disordered" evidence="4">
    <location>
        <begin position="195"/>
        <end position="420"/>
    </location>
</feature>
<dbReference type="InterPro" id="IPR001487">
    <property type="entry name" value="Bromodomain"/>
</dbReference>
<keyword evidence="1 2" id="KW-0103">Bromodomain</keyword>
<feature type="compositionally biased region" description="Polar residues" evidence="4">
    <location>
        <begin position="342"/>
        <end position="351"/>
    </location>
</feature>
<feature type="region of interest" description="Disordered" evidence="4">
    <location>
        <begin position="735"/>
        <end position="765"/>
    </location>
</feature>
<feature type="compositionally biased region" description="Polar residues" evidence="4">
    <location>
        <begin position="309"/>
        <end position="334"/>
    </location>
</feature>
<feature type="coiled-coil region" evidence="3">
    <location>
        <begin position="135"/>
        <end position="186"/>
    </location>
</feature>
<dbReference type="SUPFAM" id="SSF47370">
    <property type="entry name" value="Bromodomain"/>
    <property type="match status" value="1"/>
</dbReference>
<feature type="compositionally biased region" description="Polar residues" evidence="4">
    <location>
        <begin position="748"/>
        <end position="758"/>
    </location>
</feature>
<sequence>MKFHCKQIYGSGKSNGTLIAYSTMSSLSVKPWSNLERLTLFQFYKEDSKDNWHVRAAEELNATRKERIEDRPKGFFTPANCKAEFDKVMSEPCPSDVPTGADYSRAAVVEAWLAHFWEEDRKDVKQYEELQNVKIRGWMDRIVSLQANRDKLTDEQYEKLYEDVVREDEEVDFDEEEREFRELYAKVCIKHLKNADRKEDEESTSRSVFLTSRLPPTRPPDQSPLGPKTAFRSPSPGSSPLKSPSQFTEDREESQLDMKMEEDIVETMEVDESVKFGDGEDASFRGTFSSHSDQHTKRPRGRPPKKSVNDSSTPVRDNSPSPTSVEGSKSPVSSETRRSSVRNEASASSNTAEKDSIHVVDSPAGRVRGARRPIVVDSPLVKSSGSGRTSAGADVKKEDSKEELRSQVQGGDTTSRPVTLPTTTIVVDEYGGTGVQTALSIRMSSWNSSESDTSMSRKSSRSDRRSTPVTSVPSTSSSSHCDIAVQTDRVKFDVDDAFVVGYPLGDVAFAPPTSQLHSRELKEGEVTRSAHCSNDQSSRIVSWDIALDGSFQKKDAVRKAEAALYLEELAQIWHVVVRNFNDPQAIKHLTLNFNVGDMSNVPLVASPPKRMRKEEKSSGSAPTPKGRMLSMWNILHEHKHSAIFLHPVTDRDAPGYSRAVFCPVDLTTLKRETESGAISKVKVFLSRVFLMFANAAMFNSTGHDVNYYAKEMCDSTIAECMFIMDARFDSCRAHQRRSRQDDSKRRSNVTCAGTSSRTPQRRRQQ</sequence>
<feature type="compositionally biased region" description="Low complexity" evidence="4">
    <location>
        <begin position="233"/>
        <end position="245"/>
    </location>
</feature>
<organism evidence="6 7">
    <name type="scientific">Necator americanus</name>
    <name type="common">Human hookworm</name>
    <dbReference type="NCBI Taxonomy" id="51031"/>
    <lineage>
        <taxon>Eukaryota</taxon>
        <taxon>Metazoa</taxon>
        <taxon>Ecdysozoa</taxon>
        <taxon>Nematoda</taxon>
        <taxon>Chromadorea</taxon>
        <taxon>Rhabditida</taxon>
        <taxon>Rhabditina</taxon>
        <taxon>Rhabditomorpha</taxon>
        <taxon>Strongyloidea</taxon>
        <taxon>Ancylostomatidae</taxon>
        <taxon>Bunostominae</taxon>
        <taxon>Necator</taxon>
    </lineage>
</organism>
<evidence type="ECO:0000256" key="4">
    <source>
        <dbReference type="SAM" id="MobiDB-lite"/>
    </source>
</evidence>
<dbReference type="Gene3D" id="1.20.920.10">
    <property type="entry name" value="Bromodomain-like"/>
    <property type="match status" value="1"/>
</dbReference>
<feature type="compositionally biased region" description="Low complexity" evidence="4">
    <location>
        <begin position="467"/>
        <end position="479"/>
    </location>
</feature>
<dbReference type="SMART" id="SM00297">
    <property type="entry name" value="BROMO"/>
    <property type="match status" value="1"/>
</dbReference>
<dbReference type="PANTHER" id="PTHR15398:SF4">
    <property type="entry name" value="BROMODOMAIN-CONTAINING PROTEIN 8 ISOFORM X1"/>
    <property type="match status" value="1"/>
</dbReference>
<evidence type="ECO:0000256" key="3">
    <source>
        <dbReference type="SAM" id="Coils"/>
    </source>
</evidence>
<evidence type="ECO:0000259" key="5">
    <source>
        <dbReference type="PROSITE" id="PS50014"/>
    </source>
</evidence>
<feature type="compositionally biased region" description="Basic and acidic residues" evidence="4">
    <location>
        <begin position="735"/>
        <end position="745"/>
    </location>
</feature>
<gene>
    <name evidence="6" type="primary">Necator_chrII.g5720</name>
    <name evidence="6" type="ORF">RB195_017927</name>
</gene>
<dbReference type="Proteomes" id="UP001303046">
    <property type="component" value="Unassembled WGS sequence"/>
</dbReference>
<evidence type="ECO:0000256" key="2">
    <source>
        <dbReference type="PROSITE-ProRule" id="PRU00035"/>
    </source>
</evidence>
<feature type="compositionally biased region" description="Basic and acidic residues" evidence="4">
    <location>
        <begin position="394"/>
        <end position="405"/>
    </location>
</feature>
<accession>A0ABR1C7D3</accession>
<proteinExistence type="predicted"/>
<name>A0ABR1C7D3_NECAM</name>
<evidence type="ECO:0000256" key="1">
    <source>
        <dbReference type="ARBA" id="ARBA00023117"/>
    </source>
</evidence>
<keyword evidence="3" id="KW-0175">Coiled coil</keyword>
<dbReference type="PROSITE" id="PS50014">
    <property type="entry name" value="BROMODOMAIN_2"/>
    <property type="match status" value="1"/>
</dbReference>
<dbReference type="PANTHER" id="PTHR15398">
    <property type="entry name" value="BROMODOMAIN-CONTAINING PROTEIN 8"/>
    <property type="match status" value="1"/>
</dbReference>
<evidence type="ECO:0000313" key="6">
    <source>
        <dbReference type="EMBL" id="KAK6734432.1"/>
    </source>
</evidence>
<feature type="compositionally biased region" description="Basic and acidic residues" evidence="4">
    <location>
        <begin position="253"/>
        <end position="262"/>
    </location>
</feature>
<feature type="compositionally biased region" description="Basic and acidic residues" evidence="4">
    <location>
        <begin position="195"/>
        <end position="204"/>
    </location>
</feature>
<dbReference type="Pfam" id="PF00439">
    <property type="entry name" value="Bromodomain"/>
    <property type="match status" value="1"/>
</dbReference>
<dbReference type="InterPro" id="IPR036427">
    <property type="entry name" value="Bromodomain-like_sf"/>
</dbReference>
<feature type="compositionally biased region" description="Low complexity" evidence="4">
    <location>
        <begin position="448"/>
        <end position="457"/>
    </location>
</feature>
<dbReference type="EMBL" id="JAVFWL010000002">
    <property type="protein sequence ID" value="KAK6734432.1"/>
    <property type="molecule type" value="Genomic_DNA"/>
</dbReference>
<evidence type="ECO:0000313" key="7">
    <source>
        <dbReference type="Proteomes" id="UP001303046"/>
    </source>
</evidence>
<reference evidence="6 7" key="1">
    <citation type="submission" date="2023-08" db="EMBL/GenBank/DDBJ databases">
        <title>A Necator americanus chromosomal reference genome.</title>
        <authorList>
            <person name="Ilik V."/>
            <person name="Petrzelkova K.J."/>
            <person name="Pardy F."/>
            <person name="Fuh T."/>
            <person name="Niatou-Singa F.S."/>
            <person name="Gouil Q."/>
            <person name="Baker L."/>
            <person name="Ritchie M.E."/>
            <person name="Jex A.R."/>
            <person name="Gazzola D."/>
            <person name="Li H."/>
            <person name="Toshio Fujiwara R."/>
            <person name="Zhan B."/>
            <person name="Aroian R.V."/>
            <person name="Pafco B."/>
            <person name="Schwarz E.M."/>
        </authorList>
    </citation>
    <scope>NUCLEOTIDE SEQUENCE [LARGE SCALE GENOMIC DNA]</scope>
    <source>
        <strain evidence="6 7">Aroian</strain>
        <tissue evidence="6">Whole animal</tissue>
    </source>
</reference>
<feature type="region of interest" description="Disordered" evidence="4">
    <location>
        <begin position="604"/>
        <end position="624"/>
    </location>
</feature>
<feature type="domain" description="Bromo" evidence="5">
    <location>
        <begin position="636"/>
        <end position="706"/>
    </location>
</feature>
<keyword evidence="7" id="KW-1185">Reference proteome</keyword>
<protein>
    <recommendedName>
        <fullName evidence="5">Bromo domain-containing protein</fullName>
    </recommendedName>
</protein>